<keyword evidence="2" id="KW-0732">Signal</keyword>
<keyword evidence="4" id="KW-1185">Reference proteome</keyword>
<accession>A0ABR3YKN2</accession>
<dbReference type="EMBL" id="JAWDJO010000256">
    <property type="protein sequence ID" value="KAL1888560.1"/>
    <property type="molecule type" value="Genomic_DNA"/>
</dbReference>
<protein>
    <recommendedName>
        <fullName evidence="5">Expansin-YoaJ</fullName>
    </recommendedName>
</protein>
<feature type="compositionally biased region" description="Gly residues" evidence="1">
    <location>
        <begin position="128"/>
        <end position="138"/>
    </location>
</feature>
<feature type="compositionally biased region" description="Basic and acidic residues" evidence="1">
    <location>
        <begin position="77"/>
        <end position="87"/>
    </location>
</feature>
<evidence type="ECO:0000256" key="2">
    <source>
        <dbReference type="SAM" id="SignalP"/>
    </source>
</evidence>
<feature type="region of interest" description="Disordered" evidence="1">
    <location>
        <begin position="21"/>
        <end position="220"/>
    </location>
</feature>
<gene>
    <name evidence="3" type="ORF">Cpir12675_006124</name>
</gene>
<reference evidence="3 4" key="1">
    <citation type="journal article" date="2024" name="IMA Fungus">
        <title>IMA Genome - F19 : A genome assembly and annotation guide to empower mycologists, including annotated draft genome sequences of Ceratocystis pirilliformis, Diaporthe australafricana, Fusarium ophioides, Paecilomyces lecythidis, and Sporothrix stenoceras.</title>
        <authorList>
            <person name="Aylward J."/>
            <person name="Wilson A.M."/>
            <person name="Visagie C.M."/>
            <person name="Spraker J."/>
            <person name="Barnes I."/>
            <person name="Buitendag C."/>
            <person name="Ceriani C."/>
            <person name="Del Mar Angel L."/>
            <person name="du Plessis D."/>
            <person name="Fuchs T."/>
            <person name="Gasser K."/>
            <person name="Kramer D."/>
            <person name="Li W."/>
            <person name="Munsamy K."/>
            <person name="Piso A."/>
            <person name="Price J.L."/>
            <person name="Sonnekus B."/>
            <person name="Thomas C."/>
            <person name="van der Nest A."/>
            <person name="van Dijk A."/>
            <person name="van Heerden A."/>
            <person name="van Vuuren N."/>
            <person name="Yilmaz N."/>
            <person name="Duong T.A."/>
            <person name="van der Merwe N.A."/>
            <person name="Wingfield M.J."/>
            <person name="Wingfield B.D."/>
        </authorList>
    </citation>
    <scope>NUCLEOTIDE SEQUENCE [LARGE SCALE GENOMIC DNA]</scope>
    <source>
        <strain evidence="3 4">CMW 12675</strain>
    </source>
</reference>
<feature type="chain" id="PRO_5047325878" description="Expansin-YoaJ" evidence="2">
    <location>
        <begin position="20"/>
        <end position="634"/>
    </location>
</feature>
<evidence type="ECO:0000313" key="4">
    <source>
        <dbReference type="Proteomes" id="UP001583280"/>
    </source>
</evidence>
<feature type="compositionally biased region" description="Basic and acidic residues" evidence="1">
    <location>
        <begin position="140"/>
        <end position="160"/>
    </location>
</feature>
<dbReference type="SUPFAM" id="SSF50685">
    <property type="entry name" value="Barwin-like endoglucanases"/>
    <property type="match status" value="1"/>
</dbReference>
<sequence length="634" mass="64919">MRATQMFIVAPVMAGLAAATATSADGCKPEKGTNSYTDAVPDVSVPKAPSPSSGGYNAGGMPVYRRTYGSDSSNNKGDSKDTGKQSGDKSSGSNYGGKSNGSNDFGGKQSGDKSSGSKKSGSDDKGSGHGGYGSGGSGDKSSDNKKFGSGDKGSDSKESGSKYSGSKETGFGGKESGSKESGSKYSGSKETGFGGFGGNESGSKESGSKYSGSKETGFGAFGTAPILTIEKGGYATEVPSIPEAPKAPQTTDTPKGPVSDEDDSDSDDEDEEGSCKKCSHSAGHTASTTDSFAVGTALSRTAEKGGYATDVGSIPGVPGHGGSVPDVPGSVPTGSYVDKAVPTSFATSVTSVLGSGKGYATGAAYSATGYWNKFATGTGAVPTAVPGSSYGFNLGDKGEENHNGLGDIVATIEEIISEKAETMGTVFYGEGSRMETDCGEKDCWNGGQCSFVDYDLPAGIDGTASIAGDIWNKGSNCGGCVAVKHEGQAYTLMVADQASSASNATHLELTPKTWNLFAATSDYHVISGLKWNWIPCPIEEEPLWVRVHSEATQHWFAITIENGRERTSKLEVSPDAGKTWKECSLNDYNLHVVDGSLDAESVYVRATSITGKVVTVPDVSVAKDAVAKADKNYL</sequence>
<name>A0ABR3YKN2_9PEZI</name>
<dbReference type="CDD" id="cd22271">
    <property type="entry name" value="DPBB_EXP_N-like"/>
    <property type="match status" value="1"/>
</dbReference>
<comment type="caution">
    <text evidence="3">The sequence shown here is derived from an EMBL/GenBank/DDBJ whole genome shotgun (WGS) entry which is preliminary data.</text>
</comment>
<feature type="signal peptide" evidence="2">
    <location>
        <begin position="1"/>
        <end position="19"/>
    </location>
</feature>
<dbReference type="Gene3D" id="2.60.40.760">
    <property type="entry name" value="Expansin, cellulose-binding-like domain"/>
    <property type="match status" value="1"/>
</dbReference>
<proteinExistence type="predicted"/>
<dbReference type="InterPro" id="IPR036908">
    <property type="entry name" value="RlpA-like_sf"/>
</dbReference>
<organism evidence="3 4">
    <name type="scientific">Ceratocystis pirilliformis</name>
    <dbReference type="NCBI Taxonomy" id="259994"/>
    <lineage>
        <taxon>Eukaryota</taxon>
        <taxon>Fungi</taxon>
        <taxon>Dikarya</taxon>
        <taxon>Ascomycota</taxon>
        <taxon>Pezizomycotina</taxon>
        <taxon>Sordariomycetes</taxon>
        <taxon>Hypocreomycetidae</taxon>
        <taxon>Microascales</taxon>
        <taxon>Ceratocystidaceae</taxon>
        <taxon>Ceratocystis</taxon>
    </lineage>
</organism>
<dbReference type="Gene3D" id="2.40.40.10">
    <property type="entry name" value="RlpA-like domain"/>
    <property type="match status" value="1"/>
</dbReference>
<evidence type="ECO:0008006" key="5">
    <source>
        <dbReference type="Google" id="ProtNLM"/>
    </source>
</evidence>
<dbReference type="InterPro" id="IPR036749">
    <property type="entry name" value="Expansin_CBD_sf"/>
</dbReference>
<feature type="compositionally biased region" description="Low complexity" evidence="1">
    <location>
        <begin position="208"/>
        <end position="217"/>
    </location>
</feature>
<dbReference type="Proteomes" id="UP001583280">
    <property type="component" value="Unassembled WGS sequence"/>
</dbReference>
<evidence type="ECO:0000313" key="3">
    <source>
        <dbReference type="EMBL" id="KAL1888560.1"/>
    </source>
</evidence>
<evidence type="ECO:0000256" key="1">
    <source>
        <dbReference type="SAM" id="MobiDB-lite"/>
    </source>
</evidence>
<feature type="compositionally biased region" description="Low complexity" evidence="1">
    <location>
        <begin position="100"/>
        <end position="119"/>
    </location>
</feature>
<feature type="region of interest" description="Disordered" evidence="1">
    <location>
        <begin position="234"/>
        <end position="286"/>
    </location>
</feature>
<feature type="compositionally biased region" description="Acidic residues" evidence="1">
    <location>
        <begin position="259"/>
        <end position="272"/>
    </location>
</feature>